<name>A0ABM5L900_DIAVI</name>
<dbReference type="InterPro" id="IPR036058">
    <property type="entry name" value="Kazal_dom_sf"/>
</dbReference>
<evidence type="ECO:0000256" key="1">
    <source>
        <dbReference type="ARBA" id="ARBA00023157"/>
    </source>
</evidence>
<accession>A0ABM5L900</accession>
<protein>
    <recommendedName>
        <fullName evidence="2">Kazal-like domain-containing protein</fullName>
    </recommendedName>
</protein>
<dbReference type="Pfam" id="PF07648">
    <property type="entry name" value="Kazal_2"/>
    <property type="match status" value="1"/>
</dbReference>
<feature type="domain" description="Kazal-like" evidence="2">
    <location>
        <begin position="101"/>
        <end position="160"/>
    </location>
</feature>
<dbReference type="PROSITE" id="PS51465">
    <property type="entry name" value="KAZAL_2"/>
    <property type="match status" value="1"/>
</dbReference>
<evidence type="ECO:0000259" key="2">
    <source>
        <dbReference type="PROSITE" id="PS51465"/>
    </source>
</evidence>
<evidence type="ECO:0000313" key="4">
    <source>
        <dbReference type="Proteomes" id="UP001652700"/>
    </source>
</evidence>
<dbReference type="RefSeq" id="XP_050518917.1">
    <property type="nucleotide sequence ID" value="XM_050662960.1"/>
</dbReference>
<dbReference type="InterPro" id="IPR050653">
    <property type="entry name" value="Prot_Inhib_GrowthFact_Antg"/>
</dbReference>
<dbReference type="SUPFAM" id="SSF100895">
    <property type="entry name" value="Kazal-type serine protease inhibitors"/>
    <property type="match status" value="1"/>
</dbReference>
<dbReference type="InterPro" id="IPR002350">
    <property type="entry name" value="Kazal_dom"/>
</dbReference>
<organism evidence="3 4">
    <name type="scientific">Diabrotica virgifera virgifera</name>
    <name type="common">western corn rootworm</name>
    <dbReference type="NCBI Taxonomy" id="50390"/>
    <lineage>
        <taxon>Eukaryota</taxon>
        <taxon>Metazoa</taxon>
        <taxon>Ecdysozoa</taxon>
        <taxon>Arthropoda</taxon>
        <taxon>Hexapoda</taxon>
        <taxon>Insecta</taxon>
        <taxon>Pterygota</taxon>
        <taxon>Neoptera</taxon>
        <taxon>Endopterygota</taxon>
        <taxon>Coleoptera</taxon>
        <taxon>Polyphaga</taxon>
        <taxon>Cucujiformia</taxon>
        <taxon>Chrysomeloidea</taxon>
        <taxon>Chrysomelidae</taxon>
        <taxon>Galerucinae</taxon>
        <taxon>Diabroticina</taxon>
        <taxon>Diabroticites</taxon>
        <taxon>Diabrotica</taxon>
    </lineage>
</organism>
<reference evidence="3" key="1">
    <citation type="submission" date="2025-05" db="UniProtKB">
        <authorList>
            <consortium name="EnsemblMetazoa"/>
        </authorList>
    </citation>
    <scope>IDENTIFICATION</scope>
</reference>
<sequence>MDDGEAKISTAEIVLLPLDIHHPPISFEFKCESCVNNPGLTGDAFYRDLHALNVLDVTSFLSQFNCDNLFKNKSLDDMIKQNDPCRDKECLFGSRCTVNPDGRNATCICPDKCPNYGDHTTSRPVCGSDGVNYGNQCELQRAACSSQTNITIKFYGKCELSNLIEIKSTKSGCLMNTFVKLRRRIEMNGSRFYNRPRPTRSCTANDDVDDEYIVDILGWSVLALDCFYDLTPTQRKMSSCLYT</sequence>
<keyword evidence="4" id="KW-1185">Reference proteome</keyword>
<dbReference type="CDD" id="cd00104">
    <property type="entry name" value="KAZAL_FS"/>
    <property type="match status" value="1"/>
</dbReference>
<proteinExistence type="predicted"/>
<dbReference type="Gene3D" id="3.30.60.30">
    <property type="match status" value="1"/>
</dbReference>
<dbReference type="SMART" id="SM00280">
    <property type="entry name" value="KAZAL"/>
    <property type="match status" value="1"/>
</dbReference>
<dbReference type="PANTHER" id="PTHR10913:SF81">
    <property type="entry name" value="KAZAL-LIKE DOMAIN-CONTAINING PROTEIN"/>
    <property type="match status" value="1"/>
</dbReference>
<dbReference type="GeneID" id="126893020"/>
<dbReference type="Proteomes" id="UP001652700">
    <property type="component" value="Unplaced"/>
</dbReference>
<dbReference type="PANTHER" id="PTHR10913">
    <property type="entry name" value="FOLLISTATIN-RELATED"/>
    <property type="match status" value="1"/>
</dbReference>
<dbReference type="EnsemblMetazoa" id="XM_050662960.1">
    <property type="protein sequence ID" value="XP_050518917.1"/>
    <property type="gene ID" value="LOC126893020"/>
</dbReference>
<keyword evidence="1" id="KW-1015">Disulfide bond</keyword>
<evidence type="ECO:0000313" key="3">
    <source>
        <dbReference type="EnsemblMetazoa" id="XP_050518917.1"/>
    </source>
</evidence>